<dbReference type="InterPro" id="IPR029063">
    <property type="entry name" value="SAM-dependent_MTases_sf"/>
</dbReference>
<dbReference type="GO" id="GO:0032259">
    <property type="term" value="P:methylation"/>
    <property type="evidence" value="ECO:0007669"/>
    <property type="project" value="UniProtKB-KW"/>
</dbReference>
<keyword evidence="3" id="KW-1185">Reference proteome</keyword>
<organism evidence="2 3">
    <name type="scientific">Litorilinea aerophila</name>
    <dbReference type="NCBI Taxonomy" id="1204385"/>
    <lineage>
        <taxon>Bacteria</taxon>
        <taxon>Bacillati</taxon>
        <taxon>Chloroflexota</taxon>
        <taxon>Caldilineae</taxon>
        <taxon>Caldilineales</taxon>
        <taxon>Caldilineaceae</taxon>
        <taxon>Litorilinea</taxon>
    </lineage>
</organism>
<keyword evidence="2" id="KW-0489">Methyltransferase</keyword>
<dbReference type="PANTHER" id="PTHR45036:SF1">
    <property type="entry name" value="METHYLTRANSFERASE LIKE 7A"/>
    <property type="match status" value="1"/>
</dbReference>
<evidence type="ECO:0000259" key="1">
    <source>
        <dbReference type="Pfam" id="PF08241"/>
    </source>
</evidence>
<dbReference type="Pfam" id="PF08241">
    <property type="entry name" value="Methyltransf_11"/>
    <property type="match status" value="1"/>
</dbReference>
<comment type="caution">
    <text evidence="2">The sequence shown here is derived from an EMBL/GenBank/DDBJ whole genome shotgun (WGS) entry which is preliminary data.</text>
</comment>
<dbReference type="CDD" id="cd02440">
    <property type="entry name" value="AdoMet_MTases"/>
    <property type="match status" value="1"/>
</dbReference>
<dbReference type="InterPro" id="IPR052356">
    <property type="entry name" value="Thiol_S-MT"/>
</dbReference>
<dbReference type="AlphaFoldDB" id="A0A540VHV8"/>
<accession>A0A540VHV8</accession>
<dbReference type="EMBL" id="VIGC01000008">
    <property type="protein sequence ID" value="TQE96357.1"/>
    <property type="molecule type" value="Genomic_DNA"/>
</dbReference>
<feature type="domain" description="Methyltransferase type 11" evidence="1">
    <location>
        <begin position="49"/>
        <end position="142"/>
    </location>
</feature>
<dbReference type="InterPro" id="IPR013216">
    <property type="entry name" value="Methyltransf_11"/>
</dbReference>
<dbReference type="SUPFAM" id="SSF53335">
    <property type="entry name" value="S-adenosyl-L-methionine-dependent methyltransferases"/>
    <property type="match status" value="1"/>
</dbReference>
<dbReference type="InParanoid" id="A0A540VHV8"/>
<name>A0A540VHV8_9CHLR</name>
<keyword evidence="2" id="KW-0808">Transferase</keyword>
<dbReference type="Proteomes" id="UP000317371">
    <property type="component" value="Unassembled WGS sequence"/>
</dbReference>
<dbReference type="PANTHER" id="PTHR45036">
    <property type="entry name" value="METHYLTRANSFERASE LIKE 7B"/>
    <property type="match status" value="1"/>
</dbReference>
<dbReference type="Gene3D" id="3.40.50.150">
    <property type="entry name" value="Vaccinia Virus protein VP39"/>
    <property type="match status" value="1"/>
</dbReference>
<protein>
    <submittedName>
        <fullName evidence="2">Methyltransferase domain-containing protein</fullName>
    </submittedName>
</protein>
<gene>
    <name evidence="2" type="ORF">FKZ61_07645</name>
</gene>
<sequence length="208" mass="23255">MVNAAATEQTRARYQRIAPLYDWMEALAERRYQGWRERLWSLTRGPHILEVGVGTGKNMPFYPPGTEVTAIDLTPGMFKRAQRRAQALGVKVDLQLGDVQALNYPDDSFDDVVATFVFCSVPDPILGLQEIRRVLKPGGQLLLLEHVRSANPVLGTLMDLVNPLVVRVMGANINRRTVENVRASGLHLDRVEDLGRGGIFKLMVAHKE</sequence>
<dbReference type="GO" id="GO:0008757">
    <property type="term" value="F:S-adenosylmethionine-dependent methyltransferase activity"/>
    <property type="evidence" value="ECO:0007669"/>
    <property type="project" value="InterPro"/>
</dbReference>
<dbReference type="RefSeq" id="WP_141609502.1">
    <property type="nucleotide sequence ID" value="NZ_VIGC02000008.1"/>
</dbReference>
<reference evidence="2 3" key="1">
    <citation type="submission" date="2019-06" db="EMBL/GenBank/DDBJ databases">
        <title>Genome sequence of Litorilinea aerophila BAA-2444.</title>
        <authorList>
            <person name="Maclea K.S."/>
            <person name="Maurais E.G."/>
            <person name="Iannazzi L.C."/>
        </authorList>
    </citation>
    <scope>NUCLEOTIDE SEQUENCE [LARGE SCALE GENOMIC DNA]</scope>
    <source>
        <strain evidence="2 3">ATCC BAA-2444</strain>
    </source>
</reference>
<evidence type="ECO:0000313" key="2">
    <source>
        <dbReference type="EMBL" id="TQE96357.1"/>
    </source>
</evidence>
<proteinExistence type="predicted"/>
<dbReference type="OrthoDB" id="9772751at2"/>
<evidence type="ECO:0000313" key="3">
    <source>
        <dbReference type="Proteomes" id="UP000317371"/>
    </source>
</evidence>